<feature type="domain" description="Haem-binding uptake Tiki superfamily ChaN" evidence="2">
    <location>
        <begin position="53"/>
        <end position="247"/>
    </location>
</feature>
<reference evidence="3 4" key="1">
    <citation type="submission" date="2018-08" db="EMBL/GenBank/DDBJ databases">
        <title>Recombination of ecologically and evolutionarily significant loci maintains genetic cohesion in the Pseudomonas syringae species complex.</title>
        <authorList>
            <person name="Dillon M."/>
            <person name="Thakur S."/>
            <person name="Almeida R.N.D."/>
            <person name="Weir B.S."/>
            <person name="Guttman D.S."/>
        </authorList>
    </citation>
    <scope>NUCLEOTIDE SEQUENCE [LARGE SCALE GENOMIC DNA]</scope>
    <source>
        <strain evidence="3 4">ICMP 7846</strain>
    </source>
</reference>
<evidence type="ECO:0000313" key="3">
    <source>
        <dbReference type="EMBL" id="RMS47666.1"/>
    </source>
</evidence>
<organism evidence="3 4">
    <name type="scientific">Pseudomonas aeruginosa</name>
    <dbReference type="NCBI Taxonomy" id="287"/>
    <lineage>
        <taxon>Bacteria</taxon>
        <taxon>Pseudomonadati</taxon>
        <taxon>Pseudomonadota</taxon>
        <taxon>Gammaproteobacteria</taxon>
        <taxon>Pseudomonadales</taxon>
        <taxon>Pseudomonadaceae</taxon>
        <taxon>Pseudomonas</taxon>
    </lineage>
</organism>
<proteinExistence type="predicted"/>
<evidence type="ECO:0000259" key="2">
    <source>
        <dbReference type="Pfam" id="PF04187"/>
    </source>
</evidence>
<dbReference type="EMBL" id="RBSQ01001116">
    <property type="protein sequence ID" value="RMS47666.1"/>
    <property type="molecule type" value="Genomic_DNA"/>
</dbReference>
<dbReference type="Gene3D" id="1.10.8.760">
    <property type="entry name" value="Haem-binding uptake, Tiki superfamily, ChaN, domain 2"/>
    <property type="match status" value="1"/>
</dbReference>
<feature type="region of interest" description="Disordered" evidence="1">
    <location>
        <begin position="471"/>
        <end position="495"/>
    </location>
</feature>
<dbReference type="InterPro" id="IPR007314">
    <property type="entry name" value="Cofac_haem-bd_dom"/>
</dbReference>
<comment type="caution">
    <text evidence="3">The sequence shown here is derived from an EMBL/GenBank/DDBJ whole genome shotgun (WGS) entry which is preliminary data.</text>
</comment>
<dbReference type="Gene3D" id="3.40.50.11550">
    <property type="match status" value="1"/>
</dbReference>
<dbReference type="PROSITE" id="PS51257">
    <property type="entry name" value="PROKAR_LIPOPROTEIN"/>
    <property type="match status" value="1"/>
</dbReference>
<dbReference type="Pfam" id="PF04187">
    <property type="entry name" value="Cofac_haem_bdg"/>
    <property type="match status" value="1"/>
</dbReference>
<dbReference type="SUPFAM" id="SSF159501">
    <property type="entry name" value="EreA/ChaN-like"/>
    <property type="match status" value="1"/>
</dbReference>
<sequence length="495" mass="54233">MRIRLFAFCLLLGGCQSQLPPLPDWQSAEGRDDPQTGRIVELRSGVTLSPQQLVARLAAAPRVIVGEKHDNPDHHAVELWLAQALGEYRAQGSLLLEMLDPGQQPRVDAVRAQLGTGKPVANLEQALDWQKGWDWTQYGPLVSWAIAQPAPLLAANLQRSEIMRIYRERPPLPGTASRRDSVRLPLLAQIRESHCGMLPDDQLPAMLAVQQQRDRRMAERFRDAPLPAMLVAGSFHARRDLGVPVHLRDLGAEKGAQVLMLVEAGQADQMEVAWFEHDESPGGNRNQSSQGRAKENRPGSVQRRFFRAFLNDHPGRHHHRPEGRVAFEEVLGRILPDLAQAAAGKPGGDLLAVVPGQGLGDFHQVQRGIDLEQGATGEKRLQLGPGNDRGLAEQLGIEGASLFCHGIYLDCMGAMITPAGSPRQPKGNRAQGGEAGPRRFSIRLCQPGDTTHGSSPCRAFQATKRRSTLYRYSSRGPSMTITRSPPAPAAARLQQ</sequence>
<dbReference type="Proteomes" id="UP000270834">
    <property type="component" value="Unassembled WGS sequence"/>
</dbReference>
<accession>A0A3M5DCN8</accession>
<dbReference type="AlphaFoldDB" id="A0A3M5DCN8"/>
<name>A0A3M5DCN8_PSEAI</name>
<evidence type="ECO:0000256" key="1">
    <source>
        <dbReference type="SAM" id="MobiDB-lite"/>
    </source>
</evidence>
<dbReference type="CDD" id="cd14727">
    <property type="entry name" value="ChanN-like"/>
    <property type="match status" value="1"/>
</dbReference>
<protein>
    <recommendedName>
        <fullName evidence="2">Haem-binding uptake Tiki superfamily ChaN domain-containing protein</fullName>
    </recommendedName>
</protein>
<gene>
    <name evidence="3" type="ORF">ALP65_02582</name>
</gene>
<feature type="region of interest" description="Disordered" evidence="1">
    <location>
        <begin position="277"/>
        <end position="299"/>
    </location>
</feature>
<evidence type="ECO:0000313" key="4">
    <source>
        <dbReference type="Proteomes" id="UP000270834"/>
    </source>
</evidence>
<feature type="region of interest" description="Disordered" evidence="1">
    <location>
        <begin position="420"/>
        <end position="441"/>
    </location>
</feature>